<evidence type="ECO:0000256" key="2">
    <source>
        <dbReference type="ARBA" id="ARBA00023157"/>
    </source>
</evidence>
<dbReference type="Proteomes" id="UP000271098">
    <property type="component" value="Unassembled WGS sequence"/>
</dbReference>
<protein>
    <submittedName>
        <fullName evidence="7">EGF-like domain-containing protein</fullName>
    </submittedName>
</protein>
<evidence type="ECO:0000256" key="3">
    <source>
        <dbReference type="PROSITE-ProRule" id="PRU00076"/>
    </source>
</evidence>
<gene>
    <name evidence="5" type="ORF">GPUH_LOCUS7172</name>
</gene>
<keyword evidence="1 3" id="KW-0245">EGF-like domain</keyword>
<dbReference type="EMBL" id="UYRT01018120">
    <property type="protein sequence ID" value="VDK57472.1"/>
    <property type="molecule type" value="Genomic_DNA"/>
</dbReference>
<sequence length="108" mass="11868">MNALSEKLLAIQGTGNCADPLKNDCDVNAECIDVSLGRHVCTCGVGYIGDGHICDGKQLSFLISQNLHLITLTLQFIQASHTRISTEVASVLFHNIIHRRTETYRQPC</sequence>
<evidence type="ECO:0000313" key="6">
    <source>
        <dbReference type="Proteomes" id="UP000271098"/>
    </source>
</evidence>
<keyword evidence="2" id="KW-1015">Disulfide bond</keyword>
<evidence type="ECO:0000313" key="7">
    <source>
        <dbReference type="WBParaSite" id="GPUH_0000718101-mRNA-1"/>
    </source>
</evidence>
<dbReference type="Gene3D" id="2.10.25.10">
    <property type="entry name" value="Laminin"/>
    <property type="match status" value="1"/>
</dbReference>
<reference evidence="7" key="1">
    <citation type="submission" date="2016-06" db="UniProtKB">
        <authorList>
            <consortium name="WormBaseParasite"/>
        </authorList>
    </citation>
    <scope>IDENTIFICATION</scope>
</reference>
<dbReference type="InterPro" id="IPR000742">
    <property type="entry name" value="EGF"/>
</dbReference>
<dbReference type="AlphaFoldDB" id="A0A183DEN1"/>
<dbReference type="InterPro" id="IPR024731">
    <property type="entry name" value="NELL2-like_EGF"/>
</dbReference>
<evidence type="ECO:0000313" key="5">
    <source>
        <dbReference type="EMBL" id="VDK57472.1"/>
    </source>
</evidence>
<proteinExistence type="predicted"/>
<feature type="domain" description="EGF-like" evidence="4">
    <location>
        <begin position="13"/>
        <end position="55"/>
    </location>
</feature>
<dbReference type="OrthoDB" id="283575at2759"/>
<name>A0A183DEN1_9BILA</name>
<organism evidence="7">
    <name type="scientific">Gongylonema pulchrum</name>
    <dbReference type="NCBI Taxonomy" id="637853"/>
    <lineage>
        <taxon>Eukaryota</taxon>
        <taxon>Metazoa</taxon>
        <taxon>Ecdysozoa</taxon>
        <taxon>Nematoda</taxon>
        <taxon>Chromadorea</taxon>
        <taxon>Rhabditida</taxon>
        <taxon>Spirurina</taxon>
        <taxon>Spiruromorpha</taxon>
        <taxon>Spiruroidea</taxon>
        <taxon>Gongylonematidae</taxon>
        <taxon>Gongylonema</taxon>
    </lineage>
</organism>
<comment type="caution">
    <text evidence="3">Lacks conserved residue(s) required for the propagation of feature annotation.</text>
</comment>
<dbReference type="Pfam" id="PF12947">
    <property type="entry name" value="EGF_3"/>
    <property type="match status" value="1"/>
</dbReference>
<reference evidence="5 6" key="2">
    <citation type="submission" date="2018-11" db="EMBL/GenBank/DDBJ databases">
        <authorList>
            <consortium name="Pathogen Informatics"/>
        </authorList>
    </citation>
    <scope>NUCLEOTIDE SEQUENCE [LARGE SCALE GENOMIC DNA]</scope>
</reference>
<dbReference type="PROSITE" id="PS01186">
    <property type="entry name" value="EGF_2"/>
    <property type="match status" value="1"/>
</dbReference>
<dbReference type="PROSITE" id="PS50026">
    <property type="entry name" value="EGF_3"/>
    <property type="match status" value="1"/>
</dbReference>
<evidence type="ECO:0000259" key="4">
    <source>
        <dbReference type="PROSITE" id="PS50026"/>
    </source>
</evidence>
<evidence type="ECO:0000256" key="1">
    <source>
        <dbReference type="ARBA" id="ARBA00022536"/>
    </source>
</evidence>
<dbReference type="WBParaSite" id="GPUH_0000718101-mRNA-1">
    <property type="protein sequence ID" value="GPUH_0000718101-mRNA-1"/>
    <property type="gene ID" value="GPUH_0000718101"/>
</dbReference>
<accession>A0A183DEN1</accession>
<keyword evidence="6" id="KW-1185">Reference proteome</keyword>